<dbReference type="AlphaFoldDB" id="A0A9N9DI21"/>
<reference evidence="1" key="1">
    <citation type="submission" date="2021-06" db="EMBL/GenBank/DDBJ databases">
        <authorList>
            <person name="Kallberg Y."/>
            <person name="Tangrot J."/>
            <person name="Rosling A."/>
        </authorList>
    </citation>
    <scope>NUCLEOTIDE SEQUENCE</scope>
    <source>
        <strain evidence="1">MA453B</strain>
    </source>
</reference>
<protein>
    <submittedName>
        <fullName evidence="1">27147_t:CDS:1</fullName>
    </submittedName>
</protein>
<feature type="non-terminal residue" evidence="1">
    <location>
        <position position="121"/>
    </location>
</feature>
<keyword evidence="2" id="KW-1185">Reference proteome</keyword>
<sequence length="121" mass="13618">MWRDLEVLGEVTNALGKRRLETADPISAKICGDLAKKFDTVPKGVDLDLEMFRECLGIPLDINRNRSDVELTTKGYYRPDLICRLKRAVVLKGEGKASAEDLNLALGDLVDKFHRIDLTIF</sequence>
<accession>A0A9N9DI21</accession>
<gene>
    <name evidence="1" type="ORF">DERYTH_LOCUS9670</name>
</gene>
<name>A0A9N9DI21_9GLOM</name>
<comment type="caution">
    <text evidence="1">The sequence shown here is derived from an EMBL/GenBank/DDBJ whole genome shotgun (WGS) entry which is preliminary data.</text>
</comment>
<dbReference type="Proteomes" id="UP000789405">
    <property type="component" value="Unassembled WGS sequence"/>
</dbReference>
<organism evidence="1 2">
    <name type="scientific">Dentiscutata erythropus</name>
    <dbReference type="NCBI Taxonomy" id="1348616"/>
    <lineage>
        <taxon>Eukaryota</taxon>
        <taxon>Fungi</taxon>
        <taxon>Fungi incertae sedis</taxon>
        <taxon>Mucoromycota</taxon>
        <taxon>Glomeromycotina</taxon>
        <taxon>Glomeromycetes</taxon>
        <taxon>Diversisporales</taxon>
        <taxon>Gigasporaceae</taxon>
        <taxon>Dentiscutata</taxon>
    </lineage>
</organism>
<evidence type="ECO:0000313" key="1">
    <source>
        <dbReference type="EMBL" id="CAG8641224.1"/>
    </source>
</evidence>
<dbReference type="EMBL" id="CAJVPY010005348">
    <property type="protein sequence ID" value="CAG8641224.1"/>
    <property type="molecule type" value="Genomic_DNA"/>
</dbReference>
<proteinExistence type="predicted"/>
<evidence type="ECO:0000313" key="2">
    <source>
        <dbReference type="Proteomes" id="UP000789405"/>
    </source>
</evidence>
<dbReference type="OrthoDB" id="2436248at2759"/>